<evidence type="ECO:0000313" key="9">
    <source>
        <dbReference type="EMBL" id="SDU21202.1"/>
    </source>
</evidence>
<feature type="chain" id="PRO_5009275005" description="Lipoprotein YgdI/YgdR-like SH3-like domain-containing protein" evidence="7">
    <location>
        <begin position="19"/>
        <end position="69"/>
    </location>
</feature>
<evidence type="ECO:0000313" key="10">
    <source>
        <dbReference type="Proteomes" id="UP000243063"/>
    </source>
</evidence>
<keyword evidence="4" id="KW-0564">Palmitate</keyword>
<dbReference type="PANTHER" id="PTHR37011">
    <property type="entry name" value="POT FAMILY PEPTIDE TRANSPORT PROTEIN-RELATED"/>
    <property type="match status" value="1"/>
</dbReference>
<feature type="compositionally biased region" description="Polar residues" evidence="6">
    <location>
        <begin position="57"/>
        <end position="69"/>
    </location>
</feature>
<dbReference type="STRING" id="1245526.SAMN05216580_1883"/>
<dbReference type="Gene3D" id="2.30.30.100">
    <property type="match status" value="1"/>
</dbReference>
<dbReference type="RefSeq" id="WP_090213863.1">
    <property type="nucleotide sequence ID" value="NZ_LT629780.1"/>
</dbReference>
<keyword evidence="5" id="KW-0449">Lipoprotein</keyword>
<organism evidence="9 10">
    <name type="scientific">Geopseudomonas guangdongensis</name>
    <dbReference type="NCBI Taxonomy" id="1245526"/>
    <lineage>
        <taxon>Bacteria</taxon>
        <taxon>Pseudomonadati</taxon>
        <taxon>Pseudomonadota</taxon>
        <taxon>Gammaproteobacteria</taxon>
        <taxon>Pseudomonadales</taxon>
        <taxon>Pseudomonadaceae</taxon>
        <taxon>Geopseudomonas</taxon>
    </lineage>
</organism>
<feature type="region of interest" description="Disordered" evidence="6">
    <location>
        <begin position="50"/>
        <end position="69"/>
    </location>
</feature>
<evidence type="ECO:0000256" key="5">
    <source>
        <dbReference type="ARBA" id="ARBA00023288"/>
    </source>
</evidence>
<protein>
    <recommendedName>
        <fullName evidence="8">Lipoprotein YgdI/YgdR-like SH3-like domain-containing protein</fullName>
    </recommendedName>
</protein>
<dbReference type="PANTHER" id="PTHR37011:SF1">
    <property type="entry name" value="POT FAMILY PEPTIDE TRANSPORT PROTEIN"/>
    <property type="match status" value="1"/>
</dbReference>
<sequence length="69" mass="7542">MKQLLLAALCALTLAGCASDYLIVTNDGNVLTSHGKPMLDKDTGMFEFEDEEGRVQQIPQSSVKSLIER</sequence>
<feature type="signal peptide" evidence="7">
    <location>
        <begin position="1"/>
        <end position="18"/>
    </location>
</feature>
<evidence type="ECO:0000259" key="8">
    <source>
        <dbReference type="Pfam" id="PF06004"/>
    </source>
</evidence>
<keyword evidence="2 7" id="KW-0732">Signal</keyword>
<dbReference type="SUPFAM" id="SSF50182">
    <property type="entry name" value="Sm-like ribonucleoproteins"/>
    <property type="match status" value="1"/>
</dbReference>
<gene>
    <name evidence="9" type="ORF">SAMN05216580_1883</name>
</gene>
<proteinExistence type="predicted"/>
<evidence type="ECO:0000256" key="4">
    <source>
        <dbReference type="ARBA" id="ARBA00023139"/>
    </source>
</evidence>
<name>A0A1H2GNZ5_9GAMM</name>
<evidence type="ECO:0000256" key="1">
    <source>
        <dbReference type="ARBA" id="ARBA00022475"/>
    </source>
</evidence>
<feature type="domain" description="Lipoprotein YgdI/YgdR-like SH3-like" evidence="8">
    <location>
        <begin position="20"/>
        <end position="68"/>
    </location>
</feature>
<dbReference type="EMBL" id="LT629780">
    <property type="protein sequence ID" value="SDU21202.1"/>
    <property type="molecule type" value="Genomic_DNA"/>
</dbReference>
<dbReference type="AlphaFoldDB" id="A0A1H2GNZ5"/>
<dbReference type="InterPro" id="IPR010920">
    <property type="entry name" value="LSM_dom_sf"/>
</dbReference>
<dbReference type="InterPro" id="IPR047807">
    <property type="entry name" value="YgdI/YgdR-like_SH3-like"/>
</dbReference>
<evidence type="ECO:0000256" key="2">
    <source>
        <dbReference type="ARBA" id="ARBA00022729"/>
    </source>
</evidence>
<dbReference type="PROSITE" id="PS51257">
    <property type="entry name" value="PROKAR_LIPOPROTEIN"/>
    <property type="match status" value="1"/>
</dbReference>
<dbReference type="Pfam" id="PF06004">
    <property type="entry name" value="DUF903"/>
    <property type="match status" value="1"/>
</dbReference>
<keyword evidence="1" id="KW-1003">Cell membrane</keyword>
<evidence type="ECO:0000256" key="3">
    <source>
        <dbReference type="ARBA" id="ARBA00023136"/>
    </source>
</evidence>
<keyword evidence="3" id="KW-0472">Membrane</keyword>
<keyword evidence="10" id="KW-1185">Reference proteome</keyword>
<accession>A0A1H2GNZ5</accession>
<dbReference type="NCBIfam" id="NF033216">
    <property type="entry name" value="lipo_YgdI_YgdR"/>
    <property type="match status" value="1"/>
</dbReference>
<evidence type="ECO:0000256" key="6">
    <source>
        <dbReference type="SAM" id="MobiDB-lite"/>
    </source>
</evidence>
<dbReference type="OrthoDB" id="6520455at2"/>
<dbReference type="Proteomes" id="UP000243063">
    <property type="component" value="Chromosome I"/>
</dbReference>
<reference evidence="10" key="1">
    <citation type="submission" date="2016-10" db="EMBL/GenBank/DDBJ databases">
        <authorList>
            <person name="Varghese N."/>
            <person name="Submissions S."/>
        </authorList>
    </citation>
    <scope>NUCLEOTIDE SEQUENCE [LARGE SCALE GENOMIC DNA]</scope>
    <source>
        <strain evidence="10">CCTCC 2012022</strain>
    </source>
</reference>
<dbReference type="InterPro" id="IPR010305">
    <property type="entry name" value="YgdI/YgdR-like"/>
</dbReference>
<evidence type="ECO:0000256" key="7">
    <source>
        <dbReference type="SAM" id="SignalP"/>
    </source>
</evidence>